<dbReference type="Proteomes" id="UP000061432">
    <property type="component" value="Chromosome"/>
</dbReference>
<feature type="region of interest" description="Disordered" evidence="1">
    <location>
        <begin position="60"/>
        <end position="145"/>
    </location>
</feature>
<protein>
    <submittedName>
        <fullName evidence="3">Uncharacterized protein</fullName>
    </submittedName>
</protein>
<dbReference type="KEGG" id="maqu:Maq22A_c21965"/>
<gene>
    <name evidence="3" type="ORF">Maq22A_c21965</name>
</gene>
<dbReference type="Pfam" id="PF16932">
    <property type="entry name" value="T4SS_TraI"/>
    <property type="match status" value="1"/>
</dbReference>
<feature type="signal peptide" evidence="2">
    <location>
        <begin position="1"/>
        <end position="20"/>
    </location>
</feature>
<evidence type="ECO:0000313" key="4">
    <source>
        <dbReference type="Proteomes" id="UP000061432"/>
    </source>
</evidence>
<feature type="chain" id="PRO_5002189453" evidence="2">
    <location>
        <begin position="21"/>
        <end position="379"/>
    </location>
</feature>
<evidence type="ECO:0000256" key="1">
    <source>
        <dbReference type="SAM" id="MobiDB-lite"/>
    </source>
</evidence>
<dbReference type="PATRIC" id="fig|270351.10.peg.4242"/>
<name>A0A0C6FQ25_9HYPH</name>
<dbReference type="AlphaFoldDB" id="A0A0C6FQ25"/>
<sequence>MRAALLAAALTTVAGEPAFAQLSPIVAATQVPGVPIAPYGVPYGVPPYVYGGYPPYQTQNPSLNSLTQGQSNPNIAPRAGATPMQGLLGGMGGGGQGGGGQGGGGQGGGGQGGGGQAGGQGGSPGGGNAGLSTPDPATSYELLQDPGSPVFGRYGALQSKNGDLRQQVLAQAARGVGIRQGFAEETARLNAELDGAYGAELDRRYDFGPLMIERTLVPPVITELHRLAERVGDRTLYLTLGAFEIVRPARLALRPPDWRDYLYNTGVPPAPPGPAAAVRPEDSIEEGVWGVALEAGLAVGIAEARASFAANFNRLDRDFTGMGRYHDLARTGAVSLPTLSRTSHPVRVAAGGERAFVGERVIHLTVSPKFRAAPPAAFR</sequence>
<organism evidence="3 4">
    <name type="scientific">Methylobacterium aquaticum</name>
    <dbReference type="NCBI Taxonomy" id="270351"/>
    <lineage>
        <taxon>Bacteria</taxon>
        <taxon>Pseudomonadati</taxon>
        <taxon>Pseudomonadota</taxon>
        <taxon>Alphaproteobacteria</taxon>
        <taxon>Hyphomicrobiales</taxon>
        <taxon>Methylobacteriaceae</taxon>
        <taxon>Methylobacterium</taxon>
    </lineage>
</organism>
<evidence type="ECO:0000313" key="3">
    <source>
        <dbReference type="EMBL" id="BAQ47394.1"/>
    </source>
</evidence>
<accession>A0A0C6FQ25</accession>
<evidence type="ECO:0000256" key="2">
    <source>
        <dbReference type="SAM" id="SignalP"/>
    </source>
</evidence>
<feature type="compositionally biased region" description="Polar residues" evidence="1">
    <location>
        <begin position="60"/>
        <end position="74"/>
    </location>
</feature>
<reference evidence="4" key="2">
    <citation type="submission" date="2015-01" db="EMBL/GenBank/DDBJ databases">
        <title>Complete genome sequence of Methylobacterium aquaticum strain 22A.</title>
        <authorList>
            <person name="Tani A."/>
            <person name="Ogura Y."/>
            <person name="Hayashi T."/>
        </authorList>
    </citation>
    <scope>NUCLEOTIDE SEQUENCE [LARGE SCALE GENOMIC DNA]</scope>
    <source>
        <strain evidence="4">MA-22A</strain>
    </source>
</reference>
<dbReference type="EMBL" id="AP014704">
    <property type="protein sequence ID" value="BAQ47394.1"/>
    <property type="molecule type" value="Genomic_DNA"/>
</dbReference>
<feature type="compositionally biased region" description="Gly residues" evidence="1">
    <location>
        <begin position="87"/>
        <end position="129"/>
    </location>
</feature>
<dbReference type="InterPro" id="IPR031618">
    <property type="entry name" value="T4SS_TraI"/>
</dbReference>
<dbReference type="RefSeq" id="WP_060848355.1">
    <property type="nucleotide sequence ID" value="NZ_AP014704.1"/>
</dbReference>
<dbReference type="STRING" id="270351.Maq22A_c21965"/>
<proteinExistence type="predicted"/>
<reference evidence="3 4" key="1">
    <citation type="journal article" date="2015" name="Genome Announc.">
        <title>Complete Genome Sequence of Methylobacterium aquaticum Strain 22A, Isolated from Racomitrium japonicum Moss.</title>
        <authorList>
            <person name="Tani A."/>
            <person name="Ogura Y."/>
            <person name="Hayashi T."/>
            <person name="Kimbara K."/>
        </authorList>
    </citation>
    <scope>NUCLEOTIDE SEQUENCE [LARGE SCALE GENOMIC DNA]</scope>
    <source>
        <strain evidence="3 4">MA-22A</strain>
    </source>
</reference>
<keyword evidence="2" id="KW-0732">Signal</keyword>